<sequence>MKKIFLILVPLMLNASPWVFRVSGESSLLKYGGTLRRRSAYASVAMKADLIKLTDSLFLMVGGKEAVWMGRDKGPIQLDPQQADYLLQGGIIKYITHERYFGIILDHPCYHQIDTLVVRALYWNKIKVIYGNYRTERPLQYRKLRYHIEAGSFLRHRDVPWLTKGLDFQFDIYSRAEYAFLRIGEIKIYTESQLYTGISMNYNFHPSLEINLGFSVAGEEGEGRFFVGIRPVDRKTFREAEGAPYIGIKILY</sequence>
<protein>
    <submittedName>
        <fullName evidence="1">Uncharacterized protein</fullName>
    </submittedName>
</protein>
<reference evidence="1" key="1">
    <citation type="journal article" date="2020" name="mSystems">
        <title>Genome- and Community-Level Interaction Insights into Carbon Utilization and Element Cycling Functions of Hydrothermarchaeota in Hydrothermal Sediment.</title>
        <authorList>
            <person name="Zhou Z."/>
            <person name="Liu Y."/>
            <person name="Xu W."/>
            <person name="Pan J."/>
            <person name="Luo Z.H."/>
            <person name="Li M."/>
        </authorList>
    </citation>
    <scope>NUCLEOTIDE SEQUENCE [LARGE SCALE GENOMIC DNA]</scope>
    <source>
        <strain evidence="1">HyVt-96</strain>
    </source>
</reference>
<accession>A0A7V5HMP8</accession>
<comment type="caution">
    <text evidence="1">The sequence shown here is derived from an EMBL/GenBank/DDBJ whole genome shotgun (WGS) entry which is preliminary data.</text>
</comment>
<evidence type="ECO:0000313" key="1">
    <source>
        <dbReference type="EMBL" id="HHF52973.1"/>
    </source>
</evidence>
<name>A0A7V5HMP8_UNCW3</name>
<dbReference type="Proteomes" id="UP000886050">
    <property type="component" value="Unassembled WGS sequence"/>
</dbReference>
<proteinExistence type="predicted"/>
<organism evidence="1">
    <name type="scientific">candidate division WOR-3 bacterium</name>
    <dbReference type="NCBI Taxonomy" id="2052148"/>
    <lineage>
        <taxon>Bacteria</taxon>
        <taxon>Bacteria division WOR-3</taxon>
    </lineage>
</organism>
<gene>
    <name evidence="1" type="ORF">ENL43_01240</name>
</gene>
<dbReference type="EMBL" id="DRTX01000072">
    <property type="protein sequence ID" value="HHF52973.1"/>
    <property type="molecule type" value="Genomic_DNA"/>
</dbReference>
<dbReference type="AlphaFoldDB" id="A0A7V5HMP8"/>